<feature type="domain" description="Peptidase M20 dimerisation" evidence="3">
    <location>
        <begin position="185"/>
        <end position="281"/>
    </location>
</feature>
<dbReference type="GO" id="GO:0046872">
    <property type="term" value="F:metal ion binding"/>
    <property type="evidence" value="ECO:0007669"/>
    <property type="project" value="UniProtKB-KW"/>
</dbReference>
<accession>E8U4F2</accession>
<dbReference type="InterPro" id="IPR002933">
    <property type="entry name" value="Peptidase_M20"/>
</dbReference>
<dbReference type="PANTHER" id="PTHR43808">
    <property type="entry name" value="ACETYLORNITHINE DEACETYLASE"/>
    <property type="match status" value="1"/>
</dbReference>
<dbReference type="SUPFAM" id="SSF53187">
    <property type="entry name" value="Zn-dependent exopeptidases"/>
    <property type="match status" value="1"/>
</dbReference>
<dbReference type="InterPro" id="IPR050072">
    <property type="entry name" value="Peptidase_M20A"/>
</dbReference>
<evidence type="ECO:0000313" key="5">
    <source>
        <dbReference type="Proteomes" id="UP000008635"/>
    </source>
</evidence>
<dbReference type="Pfam" id="PF01546">
    <property type="entry name" value="Peptidase_M20"/>
    <property type="match status" value="1"/>
</dbReference>
<reference evidence="5" key="2">
    <citation type="submission" date="2011-01" db="EMBL/GenBank/DDBJ databases">
        <title>The complete genome of Deinococcus maricopensis DSM 21211.</title>
        <authorList>
            <consortium name="US DOE Joint Genome Institute (JGI-PGF)"/>
            <person name="Lucas S."/>
            <person name="Copeland A."/>
            <person name="Lapidus A."/>
            <person name="Goodwin L."/>
            <person name="Pitluck S."/>
            <person name="Kyrpides N."/>
            <person name="Mavromatis K."/>
            <person name="Pagani I."/>
            <person name="Ivanova N."/>
            <person name="Ovchinnikova G."/>
            <person name="Zeytun A."/>
            <person name="Detter J.C."/>
            <person name="Han C."/>
            <person name="Land M."/>
            <person name="Hauser L."/>
            <person name="Markowitz V."/>
            <person name="Cheng J.-F."/>
            <person name="Hugenholtz P."/>
            <person name="Woyke T."/>
            <person name="Wu D."/>
            <person name="Pukall R."/>
            <person name="Gehrich-Schroeter G."/>
            <person name="Brambilla E."/>
            <person name="Klenk H.-P."/>
            <person name="Eisen J.A."/>
        </authorList>
    </citation>
    <scope>NUCLEOTIDE SEQUENCE [LARGE SCALE GENOMIC DNA]</scope>
    <source>
        <strain evidence="5">DSM 21211 / LMG 22137 / NRRL B-23946 / LB-34</strain>
    </source>
</reference>
<dbReference type="STRING" id="709986.Deima_3189"/>
<reference evidence="4 5" key="1">
    <citation type="journal article" date="2011" name="Stand. Genomic Sci.">
        <title>Complete genome sequence of Deinococcus maricopensis type strain (LB-34).</title>
        <authorList>
            <person name="Pukall R."/>
            <person name="Zeytun A."/>
            <person name="Lucas S."/>
            <person name="Lapidus A."/>
            <person name="Hammon N."/>
            <person name="Deshpande S."/>
            <person name="Nolan M."/>
            <person name="Cheng J.F."/>
            <person name="Pitluck S."/>
            <person name="Liolios K."/>
            <person name="Pagani I."/>
            <person name="Mikhailova N."/>
            <person name="Ivanova N."/>
            <person name="Mavromatis K."/>
            <person name="Pati A."/>
            <person name="Tapia R."/>
            <person name="Han C."/>
            <person name="Goodwin L."/>
            <person name="Chen A."/>
            <person name="Palaniappan K."/>
            <person name="Land M."/>
            <person name="Hauser L."/>
            <person name="Chang Y.J."/>
            <person name="Jeffries C.D."/>
            <person name="Brambilla E.M."/>
            <person name="Rohde M."/>
            <person name="Goker M."/>
            <person name="Detter J.C."/>
            <person name="Woyke T."/>
            <person name="Bristow J."/>
            <person name="Eisen J.A."/>
            <person name="Markowitz V."/>
            <person name="Hugenholtz P."/>
            <person name="Kyrpides N.C."/>
            <person name="Klenk H.P."/>
        </authorList>
    </citation>
    <scope>NUCLEOTIDE SEQUENCE [LARGE SCALE GENOMIC DNA]</scope>
    <source>
        <strain evidence="5">DSM 21211 / LMG 22137 / NRRL B-23946 / LB-34</strain>
    </source>
</reference>
<sequence>MHPDGPPPPPPGAPPAPSEALHCAGMPLSSLQVIAQTPAPTFQEGERAALMTRLWTDLGYAPTTDEAGNVIVRVGPTDGQALVLASHLDTVFPAGTDVTVREHGGRLVGPGIGDNSASLAVLTAFLRELDAARLTRPLWVVANTGEEGLGDLKGAKHLLAQHAPRMGAFVAVDGYLGLAVTRAVGVRRYRVTFTGPGGHSWGDQQPSALHALGLAITALYALHTPTSPRTTLNVGVASGGNSVNSIAATAECLLDLRSLDPEALERLCERAQHAIKGAARQGGVSVRIDQVGDRPGGDLHADDLLRLARAAATVGGLELRTASSSTDANAAAPHHVAAIALGVYTGGNAHREDEWVSPGSLERGLKFLQRFVRLYQDHPIA</sequence>
<dbReference type="GO" id="GO:0016787">
    <property type="term" value="F:hydrolase activity"/>
    <property type="evidence" value="ECO:0007669"/>
    <property type="project" value="UniProtKB-KW"/>
</dbReference>
<proteinExistence type="predicted"/>
<dbReference type="KEGG" id="dmr:Deima_3189"/>
<dbReference type="Gene3D" id="3.40.630.10">
    <property type="entry name" value="Zn peptidases"/>
    <property type="match status" value="1"/>
</dbReference>
<dbReference type="InterPro" id="IPR036264">
    <property type="entry name" value="Bact_exopeptidase_dim_dom"/>
</dbReference>
<dbReference type="Pfam" id="PF07687">
    <property type="entry name" value="M20_dimer"/>
    <property type="match status" value="1"/>
</dbReference>
<dbReference type="PANTHER" id="PTHR43808:SF17">
    <property type="entry name" value="PEPTIDASE M20"/>
    <property type="match status" value="1"/>
</dbReference>
<keyword evidence="5" id="KW-1185">Reference proteome</keyword>
<dbReference type="AlphaFoldDB" id="E8U4F2"/>
<dbReference type="eggNOG" id="COG0624">
    <property type="taxonomic scope" value="Bacteria"/>
</dbReference>
<name>E8U4F2_DEIML</name>
<keyword evidence="2" id="KW-0378">Hydrolase</keyword>
<evidence type="ECO:0000313" key="4">
    <source>
        <dbReference type="EMBL" id="ADV68817.1"/>
    </source>
</evidence>
<dbReference type="Gene3D" id="3.30.70.360">
    <property type="match status" value="1"/>
</dbReference>
<protein>
    <submittedName>
        <fullName evidence="4">Peptidase M20</fullName>
    </submittedName>
</protein>
<gene>
    <name evidence="4" type="ordered locus">Deima_3189</name>
</gene>
<dbReference type="Proteomes" id="UP000008635">
    <property type="component" value="Chromosome"/>
</dbReference>
<evidence type="ECO:0000256" key="2">
    <source>
        <dbReference type="ARBA" id="ARBA00022801"/>
    </source>
</evidence>
<keyword evidence="1" id="KW-0479">Metal-binding</keyword>
<organism evidence="4 5">
    <name type="scientific">Deinococcus maricopensis (strain DSM 21211 / LMG 22137 / NRRL B-23946 / LB-34)</name>
    <dbReference type="NCBI Taxonomy" id="709986"/>
    <lineage>
        <taxon>Bacteria</taxon>
        <taxon>Thermotogati</taxon>
        <taxon>Deinococcota</taxon>
        <taxon>Deinococci</taxon>
        <taxon>Deinococcales</taxon>
        <taxon>Deinococcaceae</taxon>
        <taxon>Deinococcus</taxon>
    </lineage>
</organism>
<dbReference type="SUPFAM" id="SSF55031">
    <property type="entry name" value="Bacterial exopeptidase dimerisation domain"/>
    <property type="match status" value="1"/>
</dbReference>
<dbReference type="InterPro" id="IPR011650">
    <property type="entry name" value="Peptidase_M20_dimer"/>
</dbReference>
<dbReference type="EMBL" id="CP002454">
    <property type="protein sequence ID" value="ADV68817.1"/>
    <property type="molecule type" value="Genomic_DNA"/>
</dbReference>
<evidence type="ECO:0000256" key="1">
    <source>
        <dbReference type="ARBA" id="ARBA00022723"/>
    </source>
</evidence>
<dbReference type="HOGENOM" id="CLU_051308_0_0_0"/>
<evidence type="ECO:0000259" key="3">
    <source>
        <dbReference type="Pfam" id="PF07687"/>
    </source>
</evidence>